<accession>A0A5E7CTN7</accession>
<dbReference type="Gene3D" id="3.40.50.300">
    <property type="entry name" value="P-loop containing nucleotide triphosphate hydrolases"/>
    <property type="match status" value="1"/>
</dbReference>
<reference evidence="3 4" key="1">
    <citation type="submission" date="2019-09" db="EMBL/GenBank/DDBJ databases">
        <authorList>
            <person name="Chandra G."/>
            <person name="Truman W A."/>
        </authorList>
    </citation>
    <scope>NUCLEOTIDE SEQUENCE [LARGE SCALE GENOMIC DNA]</scope>
    <source>
        <strain evidence="3">PS710</strain>
    </source>
</reference>
<evidence type="ECO:0000256" key="1">
    <source>
        <dbReference type="SAM" id="Coils"/>
    </source>
</evidence>
<dbReference type="PANTHER" id="PTHR32182:SF22">
    <property type="entry name" value="ATP-DEPENDENT ENDONUCLEASE, OLD FAMILY-RELATED"/>
    <property type="match status" value="1"/>
</dbReference>
<organism evidence="3 4">
    <name type="scientific">Pseudomonas fluorescens</name>
    <dbReference type="NCBI Taxonomy" id="294"/>
    <lineage>
        <taxon>Bacteria</taxon>
        <taxon>Pseudomonadati</taxon>
        <taxon>Pseudomonadota</taxon>
        <taxon>Gammaproteobacteria</taxon>
        <taxon>Pseudomonadales</taxon>
        <taxon>Pseudomonadaceae</taxon>
        <taxon>Pseudomonas</taxon>
    </lineage>
</organism>
<protein>
    <recommendedName>
        <fullName evidence="2">Protein CR006 P-loop domain-containing protein</fullName>
    </recommendedName>
</protein>
<keyword evidence="1" id="KW-0175">Coiled coil</keyword>
<dbReference type="SUPFAM" id="SSF52540">
    <property type="entry name" value="P-loop containing nucleoside triphosphate hydrolases"/>
    <property type="match status" value="1"/>
</dbReference>
<dbReference type="Pfam" id="PF13166">
    <property type="entry name" value="AAA_13"/>
    <property type="match status" value="1"/>
</dbReference>
<feature type="coiled-coil region" evidence="1">
    <location>
        <begin position="392"/>
        <end position="423"/>
    </location>
</feature>
<dbReference type="PANTHER" id="PTHR32182">
    <property type="entry name" value="DNA REPLICATION AND REPAIR PROTEIN RECF"/>
    <property type="match status" value="1"/>
</dbReference>
<gene>
    <name evidence="3" type="ORF">PS710_03241</name>
</gene>
<dbReference type="EMBL" id="CABVHW010000010">
    <property type="protein sequence ID" value="VVO08363.1"/>
    <property type="molecule type" value="Genomic_DNA"/>
</dbReference>
<evidence type="ECO:0000313" key="4">
    <source>
        <dbReference type="Proteomes" id="UP000381093"/>
    </source>
</evidence>
<dbReference type="Proteomes" id="UP000381093">
    <property type="component" value="Unassembled WGS sequence"/>
</dbReference>
<name>A0A5E7CTN7_PSEFL</name>
<dbReference type="AlphaFoldDB" id="A0A5E7CTN7"/>
<evidence type="ECO:0000259" key="2">
    <source>
        <dbReference type="Pfam" id="PF13166"/>
    </source>
</evidence>
<dbReference type="GO" id="GO:0006302">
    <property type="term" value="P:double-strand break repair"/>
    <property type="evidence" value="ECO:0007669"/>
    <property type="project" value="TreeGrafter"/>
</dbReference>
<sequence>MLERIERIQGIGLLHDVDGRALKLSSTQLIYADNGRGKSTLASVLRSVSTGDVSTITERKTVDRSTPPEATLAFGSGHKVTFRNGAWSEKRQELLVFDAEFIEKNVHSGGVVTPGQRKNLLQFALGASAVNAQSAEEQATKASAAANAAVGQITAQLVGYHQGMLLPAFQRLKPVAELDSLQQITDLRKRIQIAQNIGSVLARPVPEEISEPQFDIDSLFRILQTSLQDVEENAELLVAQHFKQRGYDNIEKWVSDGLHFDNGSTCPYCSQDTSNVSLVRAYRTHFNEKYEELKTKVAVLERGVLARTSDAVIDTLEVALARSNGATTAWTRDYVISSPIFASDKAKEDISTLRNYLLALVATKLNKPLDPIGDETQKLYAKTQWANVLDHVKNTNTQIRDVRKQLETYRNRLQSENVAAMNQSIQILELSVSRGKSEVSDLITALSDAKQKSVDAELAKKNARTSLNTQMSETLKIFQKSINKILGKFGASFSIEKMDANFRGGARSEYGLSLRGMSITLDGTPRFATALSEGDKRTLAFAFFVATVISDPELKNKVVVIDDPMCSLDANRKNQTKDILRLISTKAEQIIILAHDPFFIRDLRDALSVKGSPALQTLQLRHAADGYSDLAKFDPDQECESPFYRHHRLIMEFCAGTSHDNRTVAKAIRPFLEGYLHRRFPGLVPKDLMFGQIVAHIIAVPPNDPLYFALTLVEELQELNGYAMQFHHDTNPGLCETIPVVASELMSYGQRALTLVYRGAA</sequence>
<dbReference type="InterPro" id="IPR027417">
    <property type="entry name" value="P-loop_NTPase"/>
</dbReference>
<evidence type="ECO:0000313" key="3">
    <source>
        <dbReference type="EMBL" id="VVO08363.1"/>
    </source>
</evidence>
<proteinExistence type="predicted"/>
<dbReference type="GO" id="GO:0000731">
    <property type="term" value="P:DNA synthesis involved in DNA repair"/>
    <property type="evidence" value="ECO:0007669"/>
    <property type="project" value="TreeGrafter"/>
</dbReference>
<dbReference type="InterPro" id="IPR026866">
    <property type="entry name" value="CR006_AAA"/>
</dbReference>
<dbReference type="RefSeq" id="WP_150765371.1">
    <property type="nucleotide sequence ID" value="NZ_CABVHW010000010.1"/>
</dbReference>
<feature type="domain" description="Protein CR006 P-loop" evidence="2">
    <location>
        <begin position="249"/>
        <end position="675"/>
    </location>
</feature>